<dbReference type="RefSeq" id="WP_015025996.1">
    <property type="nucleotide sequence ID" value="NC_018721.1"/>
</dbReference>
<reference evidence="1" key="1">
    <citation type="submission" date="2006-03" db="EMBL/GenBank/DDBJ databases">
        <authorList>
            <person name="Bowman J."/>
            <person name="Ferriera S."/>
            <person name="Johnson J."/>
            <person name="Kravitz S."/>
            <person name="Halpern A."/>
            <person name="Remington K."/>
            <person name="Beeson K."/>
            <person name="Tran B."/>
            <person name="Rogers Y.-H."/>
            <person name="Friedman R."/>
            <person name="Venter J.C."/>
        </authorList>
    </citation>
    <scope>NUCLEOTIDE SEQUENCE [LARGE SCALE GENOMIC DNA]</scope>
    <source>
        <strain evidence="1">ATCC 700755</strain>
    </source>
</reference>
<accession>K4IIS1</accession>
<dbReference type="PANTHER" id="PTHR13061:SF29">
    <property type="entry name" value="GAMMA CARBONIC ANHYDRASE-LIKE 1, MITOCHONDRIAL-RELATED"/>
    <property type="match status" value="1"/>
</dbReference>
<dbReference type="EMBL" id="CP003879">
    <property type="protein sequence ID" value="AFU70462.1"/>
    <property type="molecule type" value="Genomic_DNA"/>
</dbReference>
<dbReference type="STRING" id="313595.P700755_003889"/>
<dbReference type="Pfam" id="PF00132">
    <property type="entry name" value="Hexapep"/>
    <property type="match status" value="1"/>
</dbReference>
<keyword evidence="2" id="KW-1185">Reference proteome</keyword>
<dbReference type="HOGENOM" id="CLU_064827_7_1_10"/>
<dbReference type="AlphaFoldDB" id="K4IIS1"/>
<dbReference type="Gene3D" id="2.160.10.10">
    <property type="entry name" value="Hexapeptide repeat proteins"/>
    <property type="match status" value="1"/>
</dbReference>
<dbReference type="PANTHER" id="PTHR13061">
    <property type="entry name" value="DYNACTIN SUBUNIT P25"/>
    <property type="match status" value="1"/>
</dbReference>
<protein>
    <submittedName>
        <fullName evidence="1">Carbonic anhydrase, gamma-type</fullName>
    </submittedName>
</protein>
<dbReference type="InterPro" id="IPR011004">
    <property type="entry name" value="Trimer_LpxA-like_sf"/>
</dbReference>
<dbReference type="InterPro" id="IPR050484">
    <property type="entry name" value="Transf_Hexapept/Carb_Anhydrase"/>
</dbReference>
<dbReference type="InterPro" id="IPR047324">
    <property type="entry name" value="LbH_gamma_CA-like"/>
</dbReference>
<organism evidence="1 2">
    <name type="scientific">Psychroflexus torquis (strain ATCC 700755 / CIP 106069 / ACAM 623)</name>
    <dbReference type="NCBI Taxonomy" id="313595"/>
    <lineage>
        <taxon>Bacteria</taxon>
        <taxon>Pseudomonadati</taxon>
        <taxon>Bacteroidota</taxon>
        <taxon>Flavobacteriia</taxon>
        <taxon>Flavobacteriales</taxon>
        <taxon>Flavobacteriaceae</taxon>
        <taxon>Psychroflexus</taxon>
    </lineage>
</organism>
<dbReference type="InterPro" id="IPR001451">
    <property type="entry name" value="Hexapep"/>
</dbReference>
<dbReference type="OrthoDB" id="9803036at2"/>
<dbReference type="Proteomes" id="UP000008514">
    <property type="component" value="Chromosome"/>
</dbReference>
<evidence type="ECO:0000313" key="1">
    <source>
        <dbReference type="EMBL" id="AFU70462.1"/>
    </source>
</evidence>
<dbReference type="KEGG" id="ptq:P700755_003889"/>
<evidence type="ECO:0000313" key="2">
    <source>
        <dbReference type="Proteomes" id="UP000008514"/>
    </source>
</evidence>
<gene>
    <name evidence="1" type="ordered locus">P700755_003889</name>
</gene>
<sequence>MALIQSVKGVSPIIPESCFLAQNATVLGDVRMGVDCSVWYNAVIRGDVNSIEIGNEVNVQDGVVIHCTYQKAATKIGNRVSIGHKAILHGCTIEDSVLIGMGAIVMDHVVVESGSIIAAGAIVVSGTRVEKNTIYAGIPAKKLKDVSKENKEMIERTADNYMMYQTWID</sequence>
<dbReference type="SUPFAM" id="SSF51161">
    <property type="entry name" value="Trimeric LpxA-like enzymes"/>
    <property type="match status" value="1"/>
</dbReference>
<name>K4IIS1_PSYTT</name>
<proteinExistence type="predicted"/>
<dbReference type="eggNOG" id="COG0663">
    <property type="taxonomic scope" value="Bacteria"/>
</dbReference>
<dbReference type="CDD" id="cd04645">
    <property type="entry name" value="LbH_gamma_CA_like"/>
    <property type="match status" value="1"/>
</dbReference>
<reference evidence="1" key="2">
    <citation type="submission" date="2012-09" db="EMBL/GenBank/DDBJ databases">
        <title>The complete sequence of Psychroflexus torquis an extreme psychrophile from sea-ice that is stimulated by light.</title>
        <authorList>
            <person name="Feng S."/>
            <person name="Powell S.M."/>
            <person name="Bowman J.P."/>
        </authorList>
    </citation>
    <scope>NUCLEOTIDE SEQUENCE [LARGE SCALE GENOMIC DNA]</scope>
    <source>
        <strain evidence="1">ATCC 700755</strain>
    </source>
</reference>